<organism evidence="2 3">
    <name type="scientific">candidate division KSB3 bacterium</name>
    <dbReference type="NCBI Taxonomy" id="2044937"/>
    <lineage>
        <taxon>Bacteria</taxon>
        <taxon>candidate division KSB3</taxon>
    </lineage>
</organism>
<protein>
    <submittedName>
        <fullName evidence="2">Redoxin domain-containing protein</fullName>
    </submittedName>
</protein>
<dbReference type="InterPro" id="IPR036249">
    <property type="entry name" value="Thioredoxin-like_sf"/>
</dbReference>
<proteinExistence type="predicted"/>
<dbReference type="InterPro" id="IPR000866">
    <property type="entry name" value="AhpC/TSA"/>
</dbReference>
<gene>
    <name evidence="2" type="ORF">GF339_04630</name>
</gene>
<feature type="domain" description="Alkyl hydroperoxide reductase subunit C/ Thiol specific antioxidant" evidence="1">
    <location>
        <begin position="2"/>
        <end position="63"/>
    </location>
</feature>
<dbReference type="Proteomes" id="UP000649604">
    <property type="component" value="Unassembled WGS sequence"/>
</dbReference>
<dbReference type="InterPro" id="IPR050553">
    <property type="entry name" value="Thioredoxin_ResA/DsbE_sf"/>
</dbReference>
<dbReference type="PANTHER" id="PTHR42852:SF17">
    <property type="entry name" value="THIOREDOXIN-LIKE PROTEIN HI_1115"/>
    <property type="match status" value="1"/>
</dbReference>
<dbReference type="EMBL" id="WJJP01000143">
    <property type="protein sequence ID" value="MBD3323845.1"/>
    <property type="molecule type" value="Genomic_DNA"/>
</dbReference>
<dbReference type="GO" id="GO:0016491">
    <property type="term" value="F:oxidoreductase activity"/>
    <property type="evidence" value="ECO:0007669"/>
    <property type="project" value="InterPro"/>
</dbReference>
<evidence type="ECO:0000313" key="2">
    <source>
        <dbReference type="EMBL" id="MBD3323845.1"/>
    </source>
</evidence>
<comment type="caution">
    <text evidence="2">The sequence shown here is derived from an EMBL/GenBank/DDBJ whole genome shotgun (WGS) entry which is preliminary data.</text>
</comment>
<sequence>MYQDEGFVVVSVSMDQGNIEVVKTFVEEHDLTFPTLHDPEGQVAPLYGVRGIPMTYFIDADGKAIGAVVGPRPWDGEDVQQLVEQLLADTTEIAE</sequence>
<evidence type="ECO:0000259" key="1">
    <source>
        <dbReference type="Pfam" id="PF00578"/>
    </source>
</evidence>
<accession>A0A9D5JTK2</accession>
<dbReference type="CDD" id="cd02966">
    <property type="entry name" value="TlpA_like_family"/>
    <property type="match status" value="1"/>
</dbReference>
<dbReference type="Gene3D" id="3.40.30.10">
    <property type="entry name" value="Glutaredoxin"/>
    <property type="match status" value="1"/>
</dbReference>
<reference evidence="2" key="1">
    <citation type="submission" date="2019-11" db="EMBL/GenBank/DDBJ databases">
        <title>Microbial mats filling the niche in hypersaline microbial mats.</title>
        <authorList>
            <person name="Wong H.L."/>
            <person name="Macleod F.I."/>
            <person name="White R.A. III"/>
            <person name="Burns B.P."/>
        </authorList>
    </citation>
    <scope>NUCLEOTIDE SEQUENCE</scope>
    <source>
        <strain evidence="2">Rbin_158</strain>
    </source>
</reference>
<dbReference type="PANTHER" id="PTHR42852">
    <property type="entry name" value="THIOL:DISULFIDE INTERCHANGE PROTEIN DSBE"/>
    <property type="match status" value="1"/>
</dbReference>
<dbReference type="GO" id="GO:0016209">
    <property type="term" value="F:antioxidant activity"/>
    <property type="evidence" value="ECO:0007669"/>
    <property type="project" value="InterPro"/>
</dbReference>
<name>A0A9D5JTK2_9BACT</name>
<evidence type="ECO:0000313" key="3">
    <source>
        <dbReference type="Proteomes" id="UP000649604"/>
    </source>
</evidence>
<dbReference type="SUPFAM" id="SSF52833">
    <property type="entry name" value="Thioredoxin-like"/>
    <property type="match status" value="1"/>
</dbReference>
<dbReference type="AlphaFoldDB" id="A0A9D5JTK2"/>
<dbReference type="Pfam" id="PF00578">
    <property type="entry name" value="AhpC-TSA"/>
    <property type="match status" value="1"/>
</dbReference>